<keyword evidence="2" id="KW-1185">Reference proteome</keyword>
<protein>
    <submittedName>
        <fullName evidence="1">Uncharacterized protein</fullName>
    </submittedName>
</protein>
<comment type="caution">
    <text evidence="1">The sequence shown here is derived from an EMBL/GenBank/DDBJ whole genome shotgun (WGS) entry which is preliminary data.</text>
</comment>
<accession>A0ACC1QLE4</accession>
<organism evidence="1 2">
    <name type="scientific">Lecanicillium saksenae</name>
    <dbReference type="NCBI Taxonomy" id="468837"/>
    <lineage>
        <taxon>Eukaryota</taxon>
        <taxon>Fungi</taxon>
        <taxon>Dikarya</taxon>
        <taxon>Ascomycota</taxon>
        <taxon>Pezizomycotina</taxon>
        <taxon>Sordariomycetes</taxon>
        <taxon>Hypocreomycetidae</taxon>
        <taxon>Hypocreales</taxon>
        <taxon>Cordycipitaceae</taxon>
        <taxon>Lecanicillium</taxon>
    </lineage>
</organism>
<sequence length="851" mass="92287">MLLNVAVGVLLAVAHLATAQIANRKPASLGYKYRHACLASCTLSGPSLSNWSDYHSLEGVYGCPQALFCGFNVRGPWTMARPRTAFALVLRAGRRIHMLSLIGLRGCGTDTPDAASAIILLRQLRHYLNQDSTVVEDRAMLFAHFNAVSFGVYVGHGRNSQGVGSSALKALESSLDRQGTTRGSFLALRPKVGHPIQAALKDWAAAKCMTSAQSKTSEGSARFSTPLTPLHNGSSNGTVGAIQNNTSLHRVEHDRALLRRDECRTVQVARGDTCASLAQKCGISGPDFTKYNLDSNLCSSLMPLQHVCCSSGTLPDFRPKPNGDGSCATYQIRKNDTCSSLAAANGLTLDELDGFNKNTWSWNGCDLVWVQAIICLSSGAPPMPASLANAVCGPQVPGTQRSSDVTDISSLNPCPLNACCDIWGQCGVTEEFCIDTNTGAPGTARKGTNGCISNCGTNIVHSDAPATFRRIGYFEGYRFSSRKCLYEEALQVDGSQYTHLHFAFATLSPSFEVSTGDLMTTYEFQNFRRLSGAKRILSFGGWDFSTGPGTYTIFCDGVTEANRQKLAANIAKFVYDWNLDGVDIDWEYPGTPDIPNIPPGSKEDGMNYLKFLIQLRILLKGKFLSIAAPASYWYLKGFPIKQITGLPKWNVLKECGVNLTETISSLVMVTRAGVPSNKVVVCITSYGRSFAMAEAGCHGPDCAYTGTPIHSDATEGRCTGTVGYIADAEIHEILNDTSRVTTAYIDAASNTNILVYDNTQWVSYMGRGIQTQRTALYKALRMGGTTNWAIDLETFEDVPVGDSWANFGLRVKSGLDPCQQGKRNGNWTELTCTDRSVEDNSLTPKQRWDQT</sequence>
<dbReference type="EMBL" id="JANAKD010001510">
    <property type="protein sequence ID" value="KAJ3478737.1"/>
    <property type="molecule type" value="Genomic_DNA"/>
</dbReference>
<proteinExistence type="predicted"/>
<gene>
    <name evidence="1" type="ORF">NLG97_g8492</name>
</gene>
<dbReference type="Proteomes" id="UP001148737">
    <property type="component" value="Unassembled WGS sequence"/>
</dbReference>
<name>A0ACC1QLE4_9HYPO</name>
<evidence type="ECO:0000313" key="1">
    <source>
        <dbReference type="EMBL" id="KAJ3478737.1"/>
    </source>
</evidence>
<evidence type="ECO:0000313" key="2">
    <source>
        <dbReference type="Proteomes" id="UP001148737"/>
    </source>
</evidence>
<reference evidence="1" key="1">
    <citation type="submission" date="2022-07" db="EMBL/GenBank/DDBJ databases">
        <title>Genome Sequence of Lecanicillium saksenae.</title>
        <authorList>
            <person name="Buettner E."/>
        </authorList>
    </citation>
    <scope>NUCLEOTIDE SEQUENCE</scope>
    <source>
        <strain evidence="1">VT-O1</strain>
    </source>
</reference>